<keyword evidence="3" id="KW-1185">Reference proteome</keyword>
<name>A0A4Y2L8I3_ARAVE</name>
<dbReference type="AlphaFoldDB" id="A0A4Y2L8I3"/>
<evidence type="ECO:0000256" key="1">
    <source>
        <dbReference type="SAM" id="SignalP"/>
    </source>
</evidence>
<evidence type="ECO:0000313" key="3">
    <source>
        <dbReference type="Proteomes" id="UP000499080"/>
    </source>
</evidence>
<dbReference type="EMBL" id="BGPR01005406">
    <property type="protein sequence ID" value="GBN09906.1"/>
    <property type="molecule type" value="Genomic_DNA"/>
</dbReference>
<sequence>MFIITHCYLLLLTTRSGENVENFSQSRAMTTVAIYSTPIRKLPNDSETAALSMLTKWESKIIAQFANYDLKFKLYSRLRYTIPNSLADVKEKWRLQCHLEEEKYSRVAFK</sequence>
<feature type="chain" id="PRO_5021259256" evidence="1">
    <location>
        <begin position="18"/>
        <end position="110"/>
    </location>
</feature>
<gene>
    <name evidence="2" type="ORF">AVEN_79484_1</name>
</gene>
<organism evidence="2 3">
    <name type="scientific">Araneus ventricosus</name>
    <name type="common">Orbweaver spider</name>
    <name type="synonym">Epeira ventricosa</name>
    <dbReference type="NCBI Taxonomy" id="182803"/>
    <lineage>
        <taxon>Eukaryota</taxon>
        <taxon>Metazoa</taxon>
        <taxon>Ecdysozoa</taxon>
        <taxon>Arthropoda</taxon>
        <taxon>Chelicerata</taxon>
        <taxon>Arachnida</taxon>
        <taxon>Araneae</taxon>
        <taxon>Araneomorphae</taxon>
        <taxon>Entelegynae</taxon>
        <taxon>Araneoidea</taxon>
        <taxon>Araneidae</taxon>
        <taxon>Araneus</taxon>
    </lineage>
</organism>
<keyword evidence="1" id="KW-0732">Signal</keyword>
<evidence type="ECO:0000313" key="2">
    <source>
        <dbReference type="EMBL" id="GBN09906.1"/>
    </source>
</evidence>
<comment type="caution">
    <text evidence="2">The sequence shown here is derived from an EMBL/GenBank/DDBJ whole genome shotgun (WGS) entry which is preliminary data.</text>
</comment>
<dbReference type="Proteomes" id="UP000499080">
    <property type="component" value="Unassembled WGS sequence"/>
</dbReference>
<feature type="signal peptide" evidence="1">
    <location>
        <begin position="1"/>
        <end position="17"/>
    </location>
</feature>
<accession>A0A4Y2L8I3</accession>
<protein>
    <submittedName>
        <fullName evidence="2">Uncharacterized protein</fullName>
    </submittedName>
</protein>
<proteinExistence type="predicted"/>
<reference evidence="2 3" key="1">
    <citation type="journal article" date="2019" name="Sci. Rep.">
        <title>Orb-weaving spider Araneus ventricosus genome elucidates the spidroin gene catalogue.</title>
        <authorList>
            <person name="Kono N."/>
            <person name="Nakamura H."/>
            <person name="Ohtoshi R."/>
            <person name="Moran D.A.P."/>
            <person name="Shinohara A."/>
            <person name="Yoshida Y."/>
            <person name="Fujiwara M."/>
            <person name="Mori M."/>
            <person name="Tomita M."/>
            <person name="Arakawa K."/>
        </authorList>
    </citation>
    <scope>NUCLEOTIDE SEQUENCE [LARGE SCALE GENOMIC DNA]</scope>
</reference>